<organism evidence="1 2">
    <name type="scientific">Paraglaciecola hydrolytica</name>
    <dbReference type="NCBI Taxonomy" id="1799789"/>
    <lineage>
        <taxon>Bacteria</taxon>
        <taxon>Pseudomonadati</taxon>
        <taxon>Pseudomonadota</taxon>
        <taxon>Gammaproteobacteria</taxon>
        <taxon>Alteromonadales</taxon>
        <taxon>Alteromonadaceae</taxon>
        <taxon>Paraglaciecola</taxon>
    </lineage>
</organism>
<evidence type="ECO:0000313" key="1">
    <source>
        <dbReference type="EMBL" id="KXI28310.1"/>
    </source>
</evidence>
<dbReference type="Proteomes" id="UP000070299">
    <property type="component" value="Unassembled WGS sequence"/>
</dbReference>
<dbReference type="PANTHER" id="PTHR12993">
    <property type="entry name" value="N-ACETYLGLUCOSAMINYL-PHOSPHATIDYLINOSITOL DE-N-ACETYLASE-RELATED"/>
    <property type="match status" value="1"/>
</dbReference>
<dbReference type="PANTHER" id="PTHR12993:SF30">
    <property type="entry name" value="N-ACETYL-ALPHA-D-GLUCOSAMINYL L-MALATE DEACETYLASE 1"/>
    <property type="match status" value="1"/>
</dbReference>
<evidence type="ECO:0008006" key="3">
    <source>
        <dbReference type="Google" id="ProtNLM"/>
    </source>
</evidence>
<evidence type="ECO:0000313" key="2">
    <source>
        <dbReference type="Proteomes" id="UP000070299"/>
    </source>
</evidence>
<dbReference type="InterPro" id="IPR003737">
    <property type="entry name" value="GlcNAc_PI_deacetylase-related"/>
</dbReference>
<dbReference type="Gene3D" id="3.40.50.10320">
    <property type="entry name" value="LmbE-like"/>
    <property type="match status" value="1"/>
</dbReference>
<keyword evidence="2" id="KW-1185">Reference proteome</keyword>
<dbReference type="SUPFAM" id="SSF102588">
    <property type="entry name" value="LmbE-like"/>
    <property type="match status" value="1"/>
</dbReference>
<reference evidence="2" key="1">
    <citation type="submission" date="2016-02" db="EMBL/GenBank/DDBJ databases">
        <authorList>
            <person name="Schultz-Johansen M."/>
            <person name="Glaring M.A."/>
            <person name="Bech P.K."/>
            <person name="Stougaard P."/>
        </authorList>
    </citation>
    <scope>NUCLEOTIDE SEQUENCE [LARGE SCALE GENOMIC DNA]</scope>
    <source>
        <strain evidence="2">S66</strain>
    </source>
</reference>
<dbReference type="GO" id="GO:0016811">
    <property type="term" value="F:hydrolase activity, acting on carbon-nitrogen (but not peptide) bonds, in linear amides"/>
    <property type="evidence" value="ECO:0007669"/>
    <property type="project" value="TreeGrafter"/>
</dbReference>
<dbReference type="InterPro" id="IPR024078">
    <property type="entry name" value="LmbE-like_dom_sf"/>
</dbReference>
<proteinExistence type="predicted"/>
<dbReference type="AlphaFoldDB" id="A0A135ZZI7"/>
<sequence>MPLISMQKVERLLCIGAHCDDIEIGAGGTIMRLIAQNPDIHIRWVILTGADPIRAAEARQAAALFTQGATQVQVDILGFKDGYLPWQGEQLKSAFEILKQDFVPDLIFTHYAQDKHQDHRCAAELTWNTWRNHAILEYEILKWDGDLGQPNTFVPLDESLSQGKVEQIYTTFVTQQTRSWFEKETFLALMRIRGVECNAQYAEAFYARKIIW</sequence>
<dbReference type="Pfam" id="PF02585">
    <property type="entry name" value="PIG-L"/>
    <property type="match status" value="1"/>
</dbReference>
<gene>
    <name evidence="1" type="ORF">AX660_18245</name>
</gene>
<protein>
    <recommendedName>
        <fullName evidence="3">GlcNAc-PI de-N-acetylase</fullName>
    </recommendedName>
</protein>
<dbReference type="EMBL" id="LSNE01000007">
    <property type="protein sequence ID" value="KXI28310.1"/>
    <property type="molecule type" value="Genomic_DNA"/>
</dbReference>
<name>A0A135ZZI7_9ALTE</name>
<dbReference type="STRING" id="1799789.AX660_18245"/>
<accession>A0A135ZZI7</accession>
<comment type="caution">
    <text evidence="1">The sequence shown here is derived from an EMBL/GenBank/DDBJ whole genome shotgun (WGS) entry which is preliminary data.</text>
</comment>